<keyword evidence="1" id="KW-0547">Nucleotide-binding</keyword>
<keyword evidence="1" id="KW-0347">Helicase</keyword>
<comment type="caution">
    <text evidence="1">The sequence shown here is derived from an EMBL/GenBank/DDBJ whole genome shotgun (WGS) entry which is preliminary data.</text>
</comment>
<sequence length="163" mass="18932">MVKIISVPHASNGEFRSHLFVLYGRGWLRKTTPRLDGLSSRLEGPQEPALGRVTSQVPQDEIRENITIQESLTAQQQTLLWNEEKYLRIVPGEASVPRSLLFYEHAEELSFPTIYLGHFRNFREGVRVTPFMIATSELRRVDRRGVTPQHLLYMAMKIMRLRK</sequence>
<gene>
    <name evidence="1" type="ORF">TNIN_259751</name>
</gene>
<evidence type="ECO:0000313" key="2">
    <source>
        <dbReference type="Proteomes" id="UP000886998"/>
    </source>
</evidence>
<keyword evidence="1" id="KW-0067">ATP-binding</keyword>
<keyword evidence="1" id="KW-0378">Hydrolase</keyword>
<dbReference type="OrthoDB" id="6141723at2759"/>
<dbReference type="AlphaFoldDB" id="A0A8X7BRJ3"/>
<dbReference type="Proteomes" id="UP000886998">
    <property type="component" value="Unassembled WGS sequence"/>
</dbReference>
<organism evidence="1 2">
    <name type="scientific">Trichonephila inaurata madagascariensis</name>
    <dbReference type="NCBI Taxonomy" id="2747483"/>
    <lineage>
        <taxon>Eukaryota</taxon>
        <taxon>Metazoa</taxon>
        <taxon>Ecdysozoa</taxon>
        <taxon>Arthropoda</taxon>
        <taxon>Chelicerata</taxon>
        <taxon>Arachnida</taxon>
        <taxon>Araneae</taxon>
        <taxon>Araneomorphae</taxon>
        <taxon>Entelegynae</taxon>
        <taxon>Araneoidea</taxon>
        <taxon>Nephilidae</taxon>
        <taxon>Trichonephila</taxon>
        <taxon>Trichonephila inaurata</taxon>
    </lineage>
</organism>
<reference evidence="1" key="1">
    <citation type="submission" date="2020-08" db="EMBL/GenBank/DDBJ databases">
        <title>Multicomponent nature underlies the extraordinary mechanical properties of spider dragline silk.</title>
        <authorList>
            <person name="Kono N."/>
            <person name="Nakamura H."/>
            <person name="Mori M."/>
            <person name="Yoshida Y."/>
            <person name="Ohtoshi R."/>
            <person name="Malay A.D."/>
            <person name="Moran D.A.P."/>
            <person name="Tomita M."/>
            <person name="Numata K."/>
            <person name="Arakawa K."/>
        </authorList>
    </citation>
    <scope>NUCLEOTIDE SEQUENCE</scope>
</reference>
<proteinExistence type="predicted"/>
<protein>
    <submittedName>
        <fullName evidence="1">ATP-dependent DNA helicase</fullName>
    </submittedName>
</protein>
<dbReference type="EMBL" id="BMAV01002877">
    <property type="protein sequence ID" value="GFY42091.1"/>
    <property type="molecule type" value="Genomic_DNA"/>
</dbReference>
<name>A0A8X7BRJ3_9ARAC</name>
<evidence type="ECO:0000313" key="1">
    <source>
        <dbReference type="EMBL" id="GFY42091.1"/>
    </source>
</evidence>
<dbReference type="GO" id="GO:0004386">
    <property type="term" value="F:helicase activity"/>
    <property type="evidence" value="ECO:0007669"/>
    <property type="project" value="UniProtKB-KW"/>
</dbReference>
<accession>A0A8X7BRJ3</accession>
<keyword evidence="2" id="KW-1185">Reference proteome</keyword>